<protein>
    <submittedName>
        <fullName evidence="3">Low temperature-induced protein</fullName>
    </submittedName>
</protein>
<gene>
    <name evidence="3" type="ORF">EEX84_08755</name>
</gene>
<keyword evidence="2" id="KW-1133">Transmembrane helix</keyword>
<dbReference type="PANTHER" id="PTHR36109">
    <property type="entry name" value="MEMBRANE PROTEIN-RELATED"/>
    <property type="match status" value="1"/>
</dbReference>
<keyword evidence="4" id="KW-1185">Reference proteome</keyword>
<reference evidence="3 4" key="1">
    <citation type="journal article" date="2018" name="Int. J. Syst. Evol. Microbiol.">
        <title>Planococcus salinus sp. nov., a moderately halophilic bacterium isolated from a saline-alkali soil.</title>
        <authorList>
            <person name="Gan L."/>
        </authorList>
    </citation>
    <scope>NUCLEOTIDE SEQUENCE [LARGE SCALE GENOMIC DNA]</scope>
    <source>
        <strain evidence="3 4">LCB217</strain>
    </source>
</reference>
<feature type="transmembrane region" description="Helical" evidence="2">
    <location>
        <begin position="69"/>
        <end position="94"/>
    </location>
</feature>
<dbReference type="EMBL" id="RIAX01000005">
    <property type="protein sequence ID" value="RNF39554.1"/>
    <property type="molecule type" value="Genomic_DNA"/>
</dbReference>
<sequence>MARKIIGGVFKEHENVIHLIEELKLKGHSIDDISVFAKSGEDVSDIQHETNATIKTDSSKRGQHAGKGAGIGAASGGILGGTIGALLGAGLFAIPGIGPIAAAGPVVAGLTGAGIGAGGGGIVGALVGAGIPEEHAKEYERYLNEGNIVVLVDTERTREQHVHQLFEKYDTSNPRMYRDEQGNVVDAEKLNHETERKRDF</sequence>
<evidence type="ECO:0000313" key="4">
    <source>
        <dbReference type="Proteomes" id="UP000275473"/>
    </source>
</evidence>
<keyword evidence="2" id="KW-0812">Transmembrane</keyword>
<organism evidence="3 4">
    <name type="scientific">Planococcus salinus</name>
    <dbReference type="NCBI Taxonomy" id="1848460"/>
    <lineage>
        <taxon>Bacteria</taxon>
        <taxon>Bacillati</taxon>
        <taxon>Bacillota</taxon>
        <taxon>Bacilli</taxon>
        <taxon>Bacillales</taxon>
        <taxon>Caryophanaceae</taxon>
        <taxon>Planococcus</taxon>
    </lineage>
</organism>
<evidence type="ECO:0000256" key="2">
    <source>
        <dbReference type="SAM" id="Phobius"/>
    </source>
</evidence>
<proteinExistence type="predicted"/>
<dbReference type="AlphaFoldDB" id="A0A3M8P8N0"/>
<dbReference type="PANTHER" id="PTHR36109:SF2">
    <property type="entry name" value="MEMBRANE PROTEIN"/>
    <property type="match status" value="1"/>
</dbReference>
<evidence type="ECO:0000256" key="1">
    <source>
        <dbReference type="SAM" id="MobiDB-lite"/>
    </source>
</evidence>
<dbReference type="Proteomes" id="UP000275473">
    <property type="component" value="Unassembled WGS sequence"/>
</dbReference>
<name>A0A3M8P8N0_9BACL</name>
<feature type="transmembrane region" description="Helical" evidence="2">
    <location>
        <begin position="106"/>
        <end position="131"/>
    </location>
</feature>
<dbReference type="RefSeq" id="WP_123165254.1">
    <property type="nucleotide sequence ID" value="NZ_RIAX01000005.1"/>
</dbReference>
<dbReference type="InterPro" id="IPR052948">
    <property type="entry name" value="Low_temp-induced_all0457"/>
</dbReference>
<keyword evidence="2" id="KW-0472">Membrane</keyword>
<feature type="region of interest" description="Disordered" evidence="1">
    <location>
        <begin position="173"/>
        <end position="200"/>
    </location>
</feature>
<comment type="caution">
    <text evidence="3">The sequence shown here is derived from an EMBL/GenBank/DDBJ whole genome shotgun (WGS) entry which is preliminary data.</text>
</comment>
<accession>A0A3M8P8N0</accession>
<dbReference type="OrthoDB" id="118405at2"/>
<evidence type="ECO:0000313" key="3">
    <source>
        <dbReference type="EMBL" id="RNF39554.1"/>
    </source>
</evidence>